<dbReference type="PANTHER" id="PTHR40114">
    <property type="entry name" value="SLR0698 PROTEIN"/>
    <property type="match status" value="1"/>
</dbReference>
<dbReference type="Proteomes" id="UP000198793">
    <property type="component" value="Unassembled WGS sequence"/>
</dbReference>
<dbReference type="Gene3D" id="2.40.320.10">
    <property type="entry name" value="Hypothetical Protein Pfu-838710-001"/>
    <property type="match status" value="1"/>
</dbReference>
<sequence length="175" mass="19619">MHLEIERKFLVAGEGWRERATGRRALRDGLVSQGSNGKVRVRLDGERAWLTVKGARSGISRTEFEYEIPVADAEHMLAHVCSGSVIEKTRFLVPHAGQAWEVDVFQGRLEGLVWAEVELQSETQTVTLPPWAGREVTGDPRFRHANLLMLCAHDPQRTGLADLLQEAGERRLRAS</sequence>
<keyword evidence="3" id="KW-1185">Reference proteome</keyword>
<dbReference type="AlphaFoldDB" id="A0A1H0FJE3"/>
<gene>
    <name evidence="2" type="ORF">SAMN05192530_102546</name>
</gene>
<dbReference type="Pfam" id="PF01928">
    <property type="entry name" value="CYTH"/>
    <property type="match status" value="1"/>
</dbReference>
<dbReference type="OrthoDB" id="9805588at2"/>
<dbReference type="CDD" id="cd07891">
    <property type="entry name" value="CYTH-like_CthTTM-like_1"/>
    <property type="match status" value="1"/>
</dbReference>
<dbReference type="EMBL" id="FNIT01000002">
    <property type="protein sequence ID" value="SDN94795.1"/>
    <property type="molecule type" value="Genomic_DNA"/>
</dbReference>
<dbReference type="PROSITE" id="PS51707">
    <property type="entry name" value="CYTH"/>
    <property type="match status" value="1"/>
</dbReference>
<evidence type="ECO:0000259" key="1">
    <source>
        <dbReference type="PROSITE" id="PS51707"/>
    </source>
</evidence>
<accession>A0A1H0FJE3</accession>
<dbReference type="SUPFAM" id="SSF55154">
    <property type="entry name" value="CYTH-like phosphatases"/>
    <property type="match status" value="1"/>
</dbReference>
<dbReference type="InterPro" id="IPR012042">
    <property type="entry name" value="NeuTTM/CthTTM-like"/>
</dbReference>
<protein>
    <submittedName>
        <fullName evidence="2">CYTH domain-containing protein</fullName>
    </submittedName>
</protein>
<dbReference type="SMART" id="SM01118">
    <property type="entry name" value="CYTH"/>
    <property type="match status" value="1"/>
</dbReference>
<dbReference type="STRING" id="1166073.SAMN05192530_102546"/>
<reference evidence="2 3" key="1">
    <citation type="submission" date="2016-10" db="EMBL/GenBank/DDBJ databases">
        <authorList>
            <person name="de Groot N.N."/>
        </authorList>
    </citation>
    <scope>NUCLEOTIDE SEQUENCE [LARGE SCALE GENOMIC DNA]</scope>
    <source>
        <strain evidence="3">L7-484,KACC 16230,DSM 25025</strain>
    </source>
</reference>
<dbReference type="RefSeq" id="WP_090671010.1">
    <property type="nucleotide sequence ID" value="NZ_FNIT01000002.1"/>
</dbReference>
<organism evidence="2 3">
    <name type="scientific">Aureimonas jatrophae</name>
    <dbReference type="NCBI Taxonomy" id="1166073"/>
    <lineage>
        <taxon>Bacteria</taxon>
        <taxon>Pseudomonadati</taxon>
        <taxon>Pseudomonadota</taxon>
        <taxon>Alphaproteobacteria</taxon>
        <taxon>Hyphomicrobiales</taxon>
        <taxon>Aurantimonadaceae</taxon>
        <taxon>Aureimonas</taxon>
    </lineage>
</organism>
<dbReference type="InterPro" id="IPR023577">
    <property type="entry name" value="CYTH_domain"/>
</dbReference>
<evidence type="ECO:0000313" key="3">
    <source>
        <dbReference type="Proteomes" id="UP000198793"/>
    </source>
</evidence>
<name>A0A1H0FJE3_9HYPH</name>
<proteinExistence type="predicted"/>
<dbReference type="InterPro" id="IPR033469">
    <property type="entry name" value="CYTH-like_dom_sf"/>
</dbReference>
<feature type="domain" description="CYTH" evidence="1">
    <location>
        <begin position="2"/>
        <end position="149"/>
    </location>
</feature>
<dbReference type="PANTHER" id="PTHR40114:SF1">
    <property type="entry name" value="SLR0698 PROTEIN"/>
    <property type="match status" value="1"/>
</dbReference>
<dbReference type="PIRSF" id="PIRSF016487">
    <property type="entry name" value="CYTH_UCP016487"/>
    <property type="match status" value="1"/>
</dbReference>
<evidence type="ECO:0000313" key="2">
    <source>
        <dbReference type="EMBL" id="SDN94795.1"/>
    </source>
</evidence>